<evidence type="ECO:0000313" key="3">
    <source>
        <dbReference type="Proteomes" id="UP001295684"/>
    </source>
</evidence>
<keyword evidence="1" id="KW-0812">Transmembrane</keyword>
<gene>
    <name evidence="2" type="ORF">ECRASSUSDP1_LOCUS20616</name>
</gene>
<accession>A0AAD2D3S2</accession>
<keyword evidence="1" id="KW-0472">Membrane</keyword>
<proteinExistence type="predicted"/>
<evidence type="ECO:0000313" key="2">
    <source>
        <dbReference type="EMBL" id="CAI2379207.1"/>
    </source>
</evidence>
<keyword evidence="3" id="KW-1185">Reference proteome</keyword>
<dbReference type="AlphaFoldDB" id="A0AAD2D3S2"/>
<protein>
    <submittedName>
        <fullName evidence="2">Uncharacterized protein</fullName>
    </submittedName>
</protein>
<keyword evidence="1" id="KW-1133">Transmembrane helix</keyword>
<dbReference type="EMBL" id="CAMPGE010021028">
    <property type="protein sequence ID" value="CAI2379207.1"/>
    <property type="molecule type" value="Genomic_DNA"/>
</dbReference>
<organism evidence="2 3">
    <name type="scientific">Euplotes crassus</name>
    <dbReference type="NCBI Taxonomy" id="5936"/>
    <lineage>
        <taxon>Eukaryota</taxon>
        <taxon>Sar</taxon>
        <taxon>Alveolata</taxon>
        <taxon>Ciliophora</taxon>
        <taxon>Intramacronucleata</taxon>
        <taxon>Spirotrichea</taxon>
        <taxon>Hypotrichia</taxon>
        <taxon>Euplotida</taxon>
        <taxon>Euplotidae</taxon>
        <taxon>Moneuplotes</taxon>
    </lineage>
</organism>
<name>A0AAD2D3S2_EUPCR</name>
<evidence type="ECO:0000256" key="1">
    <source>
        <dbReference type="SAM" id="Phobius"/>
    </source>
</evidence>
<sequence length="167" mass="19503">MEPLLCNTEEAFFIKREKEIQKDEDLRVQLLKIEIKVFFGSKVEAPSFYLCVRPHLLLQSLHQNILGRELDYDTLGSLRRYKLTLFNNKKRSRTAEKYLKISRPSGSFLTLKVSDKSLKALRTKTERNIENLQIYCEGKPSSFGISSWVYVMKIAPSVIFSFAIYLR</sequence>
<dbReference type="Proteomes" id="UP001295684">
    <property type="component" value="Unassembled WGS sequence"/>
</dbReference>
<comment type="caution">
    <text evidence="2">The sequence shown here is derived from an EMBL/GenBank/DDBJ whole genome shotgun (WGS) entry which is preliminary data.</text>
</comment>
<feature type="transmembrane region" description="Helical" evidence="1">
    <location>
        <begin position="148"/>
        <end position="166"/>
    </location>
</feature>
<reference evidence="2" key="1">
    <citation type="submission" date="2023-07" db="EMBL/GenBank/DDBJ databases">
        <authorList>
            <consortium name="AG Swart"/>
            <person name="Singh M."/>
            <person name="Singh A."/>
            <person name="Seah K."/>
            <person name="Emmerich C."/>
        </authorList>
    </citation>
    <scope>NUCLEOTIDE SEQUENCE</scope>
    <source>
        <strain evidence="2">DP1</strain>
    </source>
</reference>